<reference evidence="7" key="1">
    <citation type="journal article" date="2020" name="Nat. Genet.">
        <title>Genomic diversifications of five Gossypium allopolyploid species and their impact on cotton improvement.</title>
        <authorList>
            <person name="Chen Z.J."/>
            <person name="Sreedasyam A."/>
            <person name="Ando A."/>
            <person name="Song Q."/>
            <person name="De Santiago L.M."/>
            <person name="Hulse-Kemp A.M."/>
            <person name="Ding M."/>
            <person name="Ye W."/>
            <person name="Kirkbride R.C."/>
            <person name="Jenkins J."/>
            <person name="Plott C."/>
            <person name="Lovell J."/>
            <person name="Lin Y.M."/>
            <person name="Vaughn R."/>
            <person name="Liu B."/>
            <person name="Simpson S."/>
            <person name="Scheffler B.E."/>
            <person name="Wen L."/>
            <person name="Saski C.A."/>
            <person name="Grover C.E."/>
            <person name="Hu G."/>
            <person name="Conover J.L."/>
            <person name="Carlson J.W."/>
            <person name="Shu S."/>
            <person name="Boston L.B."/>
            <person name="Williams M."/>
            <person name="Peterson D.G."/>
            <person name="McGee K."/>
            <person name="Jones D.C."/>
            <person name="Wendel J.F."/>
            <person name="Stelly D.M."/>
            <person name="Grimwood J."/>
            <person name="Schmutz J."/>
        </authorList>
    </citation>
    <scope>NUCLEOTIDE SEQUENCE [LARGE SCALE GENOMIC DNA]</scope>
    <source>
        <strain evidence="7">cv. TM-1</strain>
    </source>
</reference>
<keyword evidence="1" id="KW-0677">Repeat</keyword>
<dbReference type="Proteomes" id="UP000818029">
    <property type="component" value="Chromosome A11"/>
</dbReference>
<dbReference type="Pfam" id="PF18052">
    <property type="entry name" value="Rx_N"/>
    <property type="match status" value="1"/>
</dbReference>
<evidence type="ECO:0000313" key="7">
    <source>
        <dbReference type="Proteomes" id="UP000818029"/>
    </source>
</evidence>
<dbReference type="Gene3D" id="3.40.50.300">
    <property type="entry name" value="P-loop containing nucleotide triphosphate hydrolases"/>
    <property type="match status" value="1"/>
</dbReference>
<dbReference type="Gene3D" id="1.20.5.4130">
    <property type="match status" value="1"/>
</dbReference>
<dbReference type="Pfam" id="PF00931">
    <property type="entry name" value="NB-ARC"/>
    <property type="match status" value="1"/>
</dbReference>
<evidence type="ECO:0000259" key="5">
    <source>
        <dbReference type="Pfam" id="PF00931"/>
    </source>
</evidence>
<keyword evidence="2" id="KW-0547">Nucleotide-binding</keyword>
<evidence type="ECO:0000313" key="8">
    <source>
        <dbReference type="RefSeq" id="XP_040938123.1"/>
    </source>
</evidence>
<keyword evidence="7" id="KW-1185">Reference proteome</keyword>
<dbReference type="GeneID" id="107935641"/>
<dbReference type="InterPro" id="IPR038005">
    <property type="entry name" value="RX-like_CC"/>
</dbReference>
<evidence type="ECO:0000256" key="4">
    <source>
        <dbReference type="SAM" id="Coils"/>
    </source>
</evidence>
<dbReference type="InterPro" id="IPR027417">
    <property type="entry name" value="P-loop_NTPase"/>
</dbReference>
<accession>A0ABM2Z5Z2</accession>
<keyword evidence="3" id="KW-0611">Plant defense</keyword>
<protein>
    <submittedName>
        <fullName evidence="8">Disease resistance protein At1g50180</fullName>
    </submittedName>
</protein>
<reference evidence="8" key="2">
    <citation type="submission" date="2025-08" db="UniProtKB">
        <authorList>
            <consortium name="RefSeq"/>
        </authorList>
    </citation>
    <scope>IDENTIFICATION</scope>
</reference>
<evidence type="ECO:0000256" key="2">
    <source>
        <dbReference type="ARBA" id="ARBA00022741"/>
    </source>
</evidence>
<evidence type="ECO:0000259" key="6">
    <source>
        <dbReference type="Pfam" id="PF18052"/>
    </source>
</evidence>
<dbReference type="SUPFAM" id="SSF52540">
    <property type="entry name" value="P-loop containing nucleoside triphosphate hydrolases"/>
    <property type="match status" value="1"/>
</dbReference>
<feature type="coiled-coil region" evidence="4">
    <location>
        <begin position="107"/>
        <end position="134"/>
    </location>
</feature>
<sequence length="342" mass="39229">MEFFVVSSALKIIGKLTQEVISLWGVDEKVQGLANELRWMQRLLKVVDVRRVDHEVIRTSVVEIRELAYDAEDVIETFSLKVAFKRKDGFSNYIKRSAYFLNEGCLLHQIKSEIEKITVRIKELTRQLKAYDVSKLGFDGKGPSSSTKRRESRWSYPHVMDDNIVGLGKDIKKLVLVLVDKGSECRVLSICGMGGLGKATLAKKIYRQSQVASHFKHLASIYVSQNFQKRKVWEDILSDLTILSEADKKMKVENLVEKLSSFLEENKCLVILDDIWNTEAWDSLKPAFSARETRNKILLTSQNKEIVSVEHWPTMQRVTSNSASKPAIEQNRMQQLVDFVQM</sequence>
<organism evidence="7 8">
    <name type="scientific">Gossypium hirsutum</name>
    <name type="common">Upland cotton</name>
    <name type="synonym">Gossypium mexicanum</name>
    <dbReference type="NCBI Taxonomy" id="3635"/>
    <lineage>
        <taxon>Eukaryota</taxon>
        <taxon>Viridiplantae</taxon>
        <taxon>Streptophyta</taxon>
        <taxon>Embryophyta</taxon>
        <taxon>Tracheophyta</taxon>
        <taxon>Spermatophyta</taxon>
        <taxon>Magnoliopsida</taxon>
        <taxon>eudicotyledons</taxon>
        <taxon>Gunneridae</taxon>
        <taxon>Pentapetalae</taxon>
        <taxon>rosids</taxon>
        <taxon>malvids</taxon>
        <taxon>Malvales</taxon>
        <taxon>Malvaceae</taxon>
        <taxon>Malvoideae</taxon>
        <taxon>Gossypium</taxon>
    </lineage>
</organism>
<gene>
    <name evidence="8" type="primary">LOC107935641</name>
</gene>
<feature type="domain" description="Disease resistance N-terminal" evidence="6">
    <location>
        <begin position="5"/>
        <end position="87"/>
    </location>
</feature>
<dbReference type="PRINTS" id="PR00364">
    <property type="entry name" value="DISEASERSIST"/>
</dbReference>
<feature type="domain" description="NB-ARC" evidence="5">
    <location>
        <begin position="171"/>
        <end position="309"/>
    </location>
</feature>
<dbReference type="InterPro" id="IPR002182">
    <property type="entry name" value="NB-ARC"/>
</dbReference>
<dbReference type="RefSeq" id="XP_040938123.1">
    <property type="nucleotide sequence ID" value="XM_041082189.1"/>
</dbReference>
<dbReference type="PANTHER" id="PTHR19338:SF66">
    <property type="entry name" value="NB-ARC DOMAIN-CONTAINING PROTEIN"/>
    <property type="match status" value="1"/>
</dbReference>
<name>A0ABM2Z5Z2_GOSHI</name>
<keyword evidence="4" id="KW-0175">Coiled coil</keyword>
<proteinExistence type="predicted"/>
<dbReference type="CDD" id="cd14798">
    <property type="entry name" value="RX-CC_like"/>
    <property type="match status" value="1"/>
</dbReference>
<dbReference type="PANTHER" id="PTHR19338">
    <property type="entry name" value="TRANSLOCASE OF INNER MITOCHONDRIAL MEMBRANE 13 HOMOLOG"/>
    <property type="match status" value="1"/>
</dbReference>
<evidence type="ECO:0000256" key="1">
    <source>
        <dbReference type="ARBA" id="ARBA00022737"/>
    </source>
</evidence>
<dbReference type="InterPro" id="IPR041118">
    <property type="entry name" value="Rx_N"/>
</dbReference>
<evidence type="ECO:0000256" key="3">
    <source>
        <dbReference type="ARBA" id="ARBA00022821"/>
    </source>
</evidence>